<protein>
    <submittedName>
        <fullName evidence="1">Uncharacterized protein</fullName>
    </submittedName>
</protein>
<dbReference type="EMBL" id="JBHRRZ010000035">
    <property type="protein sequence ID" value="MFC2949348.1"/>
    <property type="molecule type" value="Genomic_DNA"/>
</dbReference>
<keyword evidence="2" id="KW-1185">Reference proteome</keyword>
<comment type="caution">
    <text evidence="1">The sequence shown here is derived from an EMBL/GenBank/DDBJ whole genome shotgun (WGS) entry which is preliminary data.</text>
</comment>
<name>A0ABV7A8Q0_9BACI</name>
<gene>
    <name evidence="1" type="ORF">ACFODW_13585</name>
</gene>
<organism evidence="1 2">
    <name type="scientific">Virgibacillus sediminis</name>
    <dbReference type="NCBI Taxonomy" id="202260"/>
    <lineage>
        <taxon>Bacteria</taxon>
        <taxon>Bacillati</taxon>
        <taxon>Bacillota</taxon>
        <taxon>Bacilli</taxon>
        <taxon>Bacillales</taxon>
        <taxon>Bacillaceae</taxon>
        <taxon>Virgibacillus</taxon>
    </lineage>
</organism>
<reference evidence="2" key="1">
    <citation type="journal article" date="2019" name="Int. J. Syst. Evol. Microbiol.">
        <title>The Global Catalogue of Microorganisms (GCM) 10K type strain sequencing project: providing services to taxonomists for standard genome sequencing and annotation.</title>
        <authorList>
            <consortium name="The Broad Institute Genomics Platform"/>
            <consortium name="The Broad Institute Genome Sequencing Center for Infectious Disease"/>
            <person name="Wu L."/>
            <person name="Ma J."/>
        </authorList>
    </citation>
    <scope>NUCLEOTIDE SEQUENCE [LARGE SCALE GENOMIC DNA]</scope>
    <source>
        <strain evidence="2">KCTC 13193</strain>
    </source>
</reference>
<sequence length="60" mass="6610">MFILVRRINGETEILTKSNSDLAKTFPDSQSAEAFAQKLNASIQPGKQWTVETAKEAVAE</sequence>
<dbReference type="Proteomes" id="UP001595387">
    <property type="component" value="Unassembled WGS sequence"/>
</dbReference>
<proteinExistence type="predicted"/>
<accession>A0ABV7A8Q0</accession>
<evidence type="ECO:0000313" key="2">
    <source>
        <dbReference type="Proteomes" id="UP001595387"/>
    </source>
</evidence>
<dbReference type="RefSeq" id="WP_390307319.1">
    <property type="nucleotide sequence ID" value="NZ_JBHRRZ010000035.1"/>
</dbReference>
<evidence type="ECO:0000313" key="1">
    <source>
        <dbReference type="EMBL" id="MFC2949348.1"/>
    </source>
</evidence>